<accession>A0A5J5IDE1</accession>
<reference evidence="2 3" key="1">
    <citation type="submission" date="2019-09" db="EMBL/GenBank/DDBJ databases">
        <title>Draft genome sequence of Ginsengibacter sp. BR5-29.</title>
        <authorList>
            <person name="Im W.-T."/>
        </authorList>
    </citation>
    <scope>NUCLEOTIDE SEQUENCE [LARGE SCALE GENOMIC DNA]</scope>
    <source>
        <strain evidence="2 3">BR5-29</strain>
    </source>
</reference>
<dbReference type="EMBL" id="VYQF01000007">
    <property type="protein sequence ID" value="KAA9036540.1"/>
    <property type="molecule type" value="Genomic_DNA"/>
</dbReference>
<dbReference type="InterPro" id="IPR012334">
    <property type="entry name" value="Pectin_lyas_fold"/>
</dbReference>
<proteinExistence type="predicted"/>
<dbReference type="RefSeq" id="WP_150416281.1">
    <property type="nucleotide sequence ID" value="NZ_VYQF01000007.1"/>
</dbReference>
<evidence type="ECO:0000259" key="1">
    <source>
        <dbReference type="Pfam" id="PF13229"/>
    </source>
</evidence>
<dbReference type="SUPFAM" id="SSF51126">
    <property type="entry name" value="Pectin lyase-like"/>
    <property type="match status" value="1"/>
</dbReference>
<dbReference type="InterPro" id="IPR011050">
    <property type="entry name" value="Pectin_lyase_fold/virulence"/>
</dbReference>
<dbReference type="Proteomes" id="UP000326903">
    <property type="component" value="Unassembled WGS sequence"/>
</dbReference>
<keyword evidence="3" id="KW-1185">Reference proteome</keyword>
<evidence type="ECO:0000313" key="3">
    <source>
        <dbReference type="Proteomes" id="UP000326903"/>
    </source>
</evidence>
<gene>
    <name evidence="2" type="ORF">FW778_18145</name>
</gene>
<dbReference type="SMART" id="SM00710">
    <property type="entry name" value="PbH1"/>
    <property type="match status" value="7"/>
</dbReference>
<name>A0A5J5IDE1_9BACT</name>
<dbReference type="PANTHER" id="PTHR36453">
    <property type="entry name" value="SECRETED PROTEIN-RELATED"/>
    <property type="match status" value="1"/>
</dbReference>
<evidence type="ECO:0000313" key="2">
    <source>
        <dbReference type="EMBL" id="KAA9036540.1"/>
    </source>
</evidence>
<dbReference type="InterPro" id="IPR006626">
    <property type="entry name" value="PbH1"/>
</dbReference>
<dbReference type="InterPro" id="IPR039448">
    <property type="entry name" value="Beta_helix"/>
</dbReference>
<dbReference type="AlphaFoldDB" id="A0A5J5IDE1"/>
<sequence>MLKIFFTIAISGIILPAFAGDISIYVSPNGIGNGSAQTPTTLQKAIAMLPGLKKSNPKGTITIFLNNGDYNLEQPIQINSENGGTSDLQIVFKALSNAHPVVSGGKKITLKGTNVLSAVVQNANNIKPYDLYINGERAVRARTPNIDHYFTLRKVIDIPDSQNKFRFRQEFQIPLADFNILASLPKSDLEKVWFNMYHKWDNTMRTIDSLNAVDTSFYSTGTINGDWALIGKPAMFYFENYTAALDTANEWLLQNDTIKYIPQENVNEVQAVVSVLEKLLVIQGDSTHPVENILFDGIAFKYCNYVFNGYEAYQAAQKIDAAITIDDAQNIRFNNCEIAHTGQYAIWLRKGVQHCEITNSYLHDLGAGGIRIGETVIRENKAQWTSYNKVDNCIIHSGGLDFPSAVGIFIAQSGNNIISHNDVGDFRYTGISVGWIWGYAFSPAVSNKIIYNHIHHIGWGVLSDMAAVYTLGISNGTEVRHNRVNDIYSYDYGGWGLYTDEGSSNILLEDNLIYHTKTGGFHQHYGENNIIRNNIFAFNKKFQAQFSRVEQHHSLDFKNNIILTDNGYLLQGAWQTGNVTLDSNCYWNMNNDKVIFIQSTGSYGANPQNYLTLKEWQQKSGKDLHSIMQDPGFIYASGYDFRFKNHSTINKIGFKPFDVEAAGVTGNKQWKELAKLPKEVIEAFDSSVDRNMLQ</sequence>
<comment type="caution">
    <text evidence="2">The sequence shown here is derived from an EMBL/GenBank/DDBJ whole genome shotgun (WGS) entry which is preliminary data.</text>
</comment>
<protein>
    <submittedName>
        <fullName evidence="2">Right-handed parallel beta-helix repeat-containing protein</fullName>
    </submittedName>
</protein>
<dbReference type="PANTHER" id="PTHR36453:SF1">
    <property type="entry name" value="RIGHT HANDED BETA HELIX DOMAIN-CONTAINING PROTEIN"/>
    <property type="match status" value="1"/>
</dbReference>
<dbReference type="Pfam" id="PF13229">
    <property type="entry name" value="Beta_helix"/>
    <property type="match status" value="1"/>
</dbReference>
<organism evidence="2 3">
    <name type="scientific">Ginsengibacter hankyongi</name>
    <dbReference type="NCBI Taxonomy" id="2607284"/>
    <lineage>
        <taxon>Bacteria</taxon>
        <taxon>Pseudomonadati</taxon>
        <taxon>Bacteroidota</taxon>
        <taxon>Chitinophagia</taxon>
        <taxon>Chitinophagales</taxon>
        <taxon>Chitinophagaceae</taxon>
        <taxon>Ginsengibacter</taxon>
    </lineage>
</organism>
<feature type="domain" description="Right handed beta helix" evidence="1">
    <location>
        <begin position="322"/>
        <end position="488"/>
    </location>
</feature>
<dbReference type="Gene3D" id="2.160.20.10">
    <property type="entry name" value="Single-stranded right-handed beta-helix, Pectin lyase-like"/>
    <property type="match status" value="2"/>
</dbReference>